<evidence type="ECO:0000313" key="3">
    <source>
        <dbReference type="Proteomes" id="UP001652625"/>
    </source>
</evidence>
<dbReference type="InterPro" id="IPR007527">
    <property type="entry name" value="Znf_SWIM"/>
</dbReference>
<dbReference type="PANTHER" id="PTHR31569">
    <property type="entry name" value="SWIM-TYPE DOMAIN-CONTAINING PROTEIN"/>
    <property type="match status" value="1"/>
</dbReference>
<protein>
    <submittedName>
        <fullName evidence="4">Uncharacterized protein LOC136081279</fullName>
    </submittedName>
</protein>
<evidence type="ECO:0000313" key="4">
    <source>
        <dbReference type="RefSeq" id="XP_065654654.1"/>
    </source>
</evidence>
<keyword evidence="1" id="KW-0862">Zinc</keyword>
<dbReference type="PANTHER" id="PTHR31569:SF4">
    <property type="entry name" value="SWIM-TYPE DOMAIN-CONTAINING PROTEIN"/>
    <property type="match status" value="1"/>
</dbReference>
<dbReference type="Proteomes" id="UP001652625">
    <property type="component" value="Chromosome 06"/>
</dbReference>
<keyword evidence="1" id="KW-0479">Metal-binding</keyword>
<organism evidence="3 4">
    <name type="scientific">Hydra vulgaris</name>
    <name type="common">Hydra</name>
    <name type="synonym">Hydra attenuata</name>
    <dbReference type="NCBI Taxonomy" id="6087"/>
    <lineage>
        <taxon>Eukaryota</taxon>
        <taxon>Metazoa</taxon>
        <taxon>Cnidaria</taxon>
        <taxon>Hydrozoa</taxon>
        <taxon>Hydroidolina</taxon>
        <taxon>Anthoathecata</taxon>
        <taxon>Aplanulata</taxon>
        <taxon>Hydridae</taxon>
        <taxon>Hydra</taxon>
    </lineage>
</organism>
<accession>A0ABM4BZG5</accession>
<keyword evidence="3" id="KW-1185">Reference proteome</keyword>
<dbReference type="InterPro" id="IPR048324">
    <property type="entry name" value="ZSWIM1-3_RNaseH-like"/>
</dbReference>
<proteinExistence type="predicted"/>
<sequence length="445" mass="51749">MHGSKWLIKDQVMKETGKKVTLKDLHNLAAKQKGTTDLKSLIAVFQDCNGSDLELRTDENGIITGIFFQDYEMKQFFGLYPELLLVDATNKLTNLRMPLYILLVVGPNSESEIAAIFLSASEDCVSLSTMFEIFKEKNINWNKISVFTDKDMAERECIKHAFPQINLLLCIFHVLRSMSREIRTSKMSISEAQRLIALKALHKMTYAATEKEYEMLRDEFHKVMPPSVVKYVEVNWHACRFEWVHCWQQQNVTFGECTTNRFESIDHRIKAFVSLLSPLPIFFKDLLTVIACMRQERDHKYINTTERVPVTVVASFQHERDYKDILTPFAFSFVKYQLDESVSVDGDLANEIVQTFGKSEILSENSCDCLFTKSMGLPCKHMFAARRIKKLQMFSENSIAPRWFKETVQKTHHIFLTKDQHDNHIKFAKLKDKPLTHVEKYRRAN</sequence>
<reference evidence="4" key="1">
    <citation type="submission" date="2025-08" db="UniProtKB">
        <authorList>
            <consortium name="RefSeq"/>
        </authorList>
    </citation>
    <scope>IDENTIFICATION</scope>
</reference>
<evidence type="ECO:0000259" key="2">
    <source>
        <dbReference type="PROSITE" id="PS50966"/>
    </source>
</evidence>
<evidence type="ECO:0000256" key="1">
    <source>
        <dbReference type="PROSITE-ProRule" id="PRU00325"/>
    </source>
</evidence>
<name>A0ABM4BZG5_HYDVU</name>
<dbReference type="RefSeq" id="XP_065654654.1">
    <property type="nucleotide sequence ID" value="XM_065798582.1"/>
</dbReference>
<dbReference type="Pfam" id="PF21056">
    <property type="entry name" value="ZSWIM1-3_RNaseH-like"/>
    <property type="match status" value="1"/>
</dbReference>
<feature type="domain" description="SWIM-type" evidence="2">
    <location>
        <begin position="342"/>
        <end position="390"/>
    </location>
</feature>
<gene>
    <name evidence="4" type="primary">LOC136081279</name>
</gene>
<dbReference type="PROSITE" id="PS50966">
    <property type="entry name" value="ZF_SWIM"/>
    <property type="match status" value="1"/>
</dbReference>
<dbReference type="InterPro" id="IPR052579">
    <property type="entry name" value="Zinc_finger_SWIM"/>
</dbReference>
<keyword evidence="1" id="KW-0863">Zinc-finger</keyword>
<dbReference type="GeneID" id="136081279"/>